<protein>
    <submittedName>
        <fullName evidence="1">Uncharacterized protein</fullName>
    </submittedName>
</protein>
<reference evidence="1 2" key="1">
    <citation type="submission" date="2019-05" db="EMBL/GenBank/DDBJ databases">
        <title>Another draft genome of Portunus trituberculatus and its Hox gene families provides insights of decapod evolution.</title>
        <authorList>
            <person name="Jeong J.-H."/>
            <person name="Song I."/>
            <person name="Kim S."/>
            <person name="Choi T."/>
            <person name="Kim D."/>
            <person name="Ryu S."/>
            <person name="Kim W."/>
        </authorList>
    </citation>
    <scope>NUCLEOTIDE SEQUENCE [LARGE SCALE GENOMIC DNA]</scope>
    <source>
        <tissue evidence="1">Muscle</tissue>
    </source>
</reference>
<accession>A0A5B7FV01</accession>
<dbReference type="AlphaFoldDB" id="A0A5B7FV01"/>
<evidence type="ECO:0000313" key="1">
    <source>
        <dbReference type="EMBL" id="MPC50382.1"/>
    </source>
</evidence>
<dbReference type="Proteomes" id="UP000324222">
    <property type="component" value="Unassembled WGS sequence"/>
</dbReference>
<proteinExistence type="predicted"/>
<sequence>MILAEIISVIHSAHRDGSVTRKQESFQGKSE</sequence>
<dbReference type="EMBL" id="VSRR010009468">
    <property type="protein sequence ID" value="MPC50382.1"/>
    <property type="molecule type" value="Genomic_DNA"/>
</dbReference>
<comment type="caution">
    <text evidence="1">The sequence shown here is derived from an EMBL/GenBank/DDBJ whole genome shotgun (WGS) entry which is preliminary data.</text>
</comment>
<evidence type="ECO:0000313" key="2">
    <source>
        <dbReference type="Proteomes" id="UP000324222"/>
    </source>
</evidence>
<gene>
    <name evidence="1" type="ORF">E2C01_044210</name>
</gene>
<name>A0A5B7FV01_PORTR</name>
<organism evidence="1 2">
    <name type="scientific">Portunus trituberculatus</name>
    <name type="common">Swimming crab</name>
    <name type="synonym">Neptunus trituberculatus</name>
    <dbReference type="NCBI Taxonomy" id="210409"/>
    <lineage>
        <taxon>Eukaryota</taxon>
        <taxon>Metazoa</taxon>
        <taxon>Ecdysozoa</taxon>
        <taxon>Arthropoda</taxon>
        <taxon>Crustacea</taxon>
        <taxon>Multicrustacea</taxon>
        <taxon>Malacostraca</taxon>
        <taxon>Eumalacostraca</taxon>
        <taxon>Eucarida</taxon>
        <taxon>Decapoda</taxon>
        <taxon>Pleocyemata</taxon>
        <taxon>Brachyura</taxon>
        <taxon>Eubrachyura</taxon>
        <taxon>Portunoidea</taxon>
        <taxon>Portunidae</taxon>
        <taxon>Portuninae</taxon>
        <taxon>Portunus</taxon>
    </lineage>
</organism>
<keyword evidence="2" id="KW-1185">Reference proteome</keyword>